<evidence type="ECO:0000256" key="2">
    <source>
        <dbReference type="ARBA" id="ARBA00022723"/>
    </source>
</evidence>
<dbReference type="InterPro" id="IPR036236">
    <property type="entry name" value="Znf_C2H2_sf"/>
</dbReference>
<keyword evidence="4 7" id="KW-0863">Zinc-finger</keyword>
<dbReference type="PROSITE" id="PS00028">
    <property type="entry name" value="ZINC_FINGER_C2H2_1"/>
    <property type="match status" value="8"/>
</dbReference>
<gene>
    <name evidence="10" type="ORF">SPARVUS_LOCUS8632332</name>
</gene>
<feature type="domain" description="C2H2-type" evidence="9">
    <location>
        <begin position="334"/>
        <end position="361"/>
    </location>
</feature>
<dbReference type="SUPFAM" id="SSF57667">
    <property type="entry name" value="beta-beta-alpha zinc fingers"/>
    <property type="match status" value="4"/>
</dbReference>
<feature type="domain" description="C2H2-type" evidence="9">
    <location>
        <begin position="250"/>
        <end position="277"/>
    </location>
</feature>
<evidence type="ECO:0000256" key="7">
    <source>
        <dbReference type="PROSITE-ProRule" id="PRU00042"/>
    </source>
</evidence>
<keyword evidence="2" id="KW-0479">Metal-binding</keyword>
<dbReference type="PROSITE" id="PS50157">
    <property type="entry name" value="ZINC_FINGER_C2H2_2"/>
    <property type="match status" value="8"/>
</dbReference>
<accession>A0ABN9E0N5</accession>
<dbReference type="PANTHER" id="PTHR16515:SF49">
    <property type="entry name" value="GASTRULA ZINC FINGER PROTEIN XLCGF49.1-LIKE-RELATED"/>
    <property type="match status" value="1"/>
</dbReference>
<protein>
    <recommendedName>
        <fullName evidence="9">C2H2-type domain-containing protein</fullName>
    </recommendedName>
</protein>
<dbReference type="SMART" id="SM00355">
    <property type="entry name" value="ZnF_C2H2"/>
    <property type="match status" value="8"/>
</dbReference>
<keyword evidence="5" id="KW-0862">Zinc</keyword>
<feature type="compositionally biased region" description="Basic and acidic residues" evidence="8">
    <location>
        <begin position="50"/>
        <end position="64"/>
    </location>
</feature>
<reference evidence="10" key="1">
    <citation type="submission" date="2023-05" db="EMBL/GenBank/DDBJ databases">
        <authorList>
            <person name="Stuckert A."/>
        </authorList>
    </citation>
    <scope>NUCLEOTIDE SEQUENCE</scope>
</reference>
<name>A0ABN9E0N5_9NEOB</name>
<feature type="domain" description="C2H2-type" evidence="9">
    <location>
        <begin position="306"/>
        <end position="333"/>
    </location>
</feature>
<feature type="domain" description="C2H2-type" evidence="9">
    <location>
        <begin position="362"/>
        <end position="389"/>
    </location>
</feature>
<feature type="domain" description="C2H2-type" evidence="9">
    <location>
        <begin position="222"/>
        <end position="249"/>
    </location>
</feature>
<proteinExistence type="predicted"/>
<evidence type="ECO:0000256" key="4">
    <source>
        <dbReference type="ARBA" id="ARBA00022771"/>
    </source>
</evidence>
<feature type="compositionally biased region" description="Polar residues" evidence="8">
    <location>
        <begin position="143"/>
        <end position="160"/>
    </location>
</feature>
<evidence type="ECO:0000259" key="9">
    <source>
        <dbReference type="PROSITE" id="PS50157"/>
    </source>
</evidence>
<dbReference type="Pfam" id="PF00096">
    <property type="entry name" value="zf-C2H2"/>
    <property type="match status" value="8"/>
</dbReference>
<evidence type="ECO:0000313" key="11">
    <source>
        <dbReference type="Proteomes" id="UP001162483"/>
    </source>
</evidence>
<comment type="subcellular location">
    <subcellularLocation>
        <location evidence="1">Nucleus</location>
    </subcellularLocation>
</comment>
<organism evidence="10 11">
    <name type="scientific">Staurois parvus</name>
    <dbReference type="NCBI Taxonomy" id="386267"/>
    <lineage>
        <taxon>Eukaryota</taxon>
        <taxon>Metazoa</taxon>
        <taxon>Chordata</taxon>
        <taxon>Craniata</taxon>
        <taxon>Vertebrata</taxon>
        <taxon>Euteleostomi</taxon>
        <taxon>Amphibia</taxon>
        <taxon>Batrachia</taxon>
        <taxon>Anura</taxon>
        <taxon>Neobatrachia</taxon>
        <taxon>Ranoidea</taxon>
        <taxon>Ranidae</taxon>
        <taxon>Staurois</taxon>
    </lineage>
</organism>
<evidence type="ECO:0000256" key="3">
    <source>
        <dbReference type="ARBA" id="ARBA00022737"/>
    </source>
</evidence>
<keyword evidence="6" id="KW-0539">Nucleus</keyword>
<evidence type="ECO:0000256" key="6">
    <source>
        <dbReference type="ARBA" id="ARBA00023242"/>
    </source>
</evidence>
<dbReference type="InterPro" id="IPR013087">
    <property type="entry name" value="Znf_C2H2_type"/>
</dbReference>
<dbReference type="Gene3D" id="3.30.160.60">
    <property type="entry name" value="Classic Zinc Finger"/>
    <property type="match status" value="8"/>
</dbReference>
<keyword evidence="11" id="KW-1185">Reference proteome</keyword>
<feature type="domain" description="C2H2-type" evidence="9">
    <location>
        <begin position="194"/>
        <end position="221"/>
    </location>
</feature>
<feature type="compositionally biased region" description="Polar residues" evidence="8">
    <location>
        <begin position="101"/>
        <end position="113"/>
    </location>
</feature>
<keyword evidence="3" id="KW-0677">Repeat</keyword>
<feature type="region of interest" description="Disordered" evidence="8">
    <location>
        <begin position="15"/>
        <end position="70"/>
    </location>
</feature>
<feature type="region of interest" description="Disordered" evidence="8">
    <location>
        <begin position="82"/>
        <end position="163"/>
    </location>
</feature>
<dbReference type="InterPro" id="IPR050331">
    <property type="entry name" value="Zinc_finger"/>
</dbReference>
<dbReference type="PANTHER" id="PTHR16515">
    <property type="entry name" value="PR DOMAIN ZINC FINGER PROTEIN"/>
    <property type="match status" value="1"/>
</dbReference>
<comment type="caution">
    <text evidence="10">The sequence shown here is derived from an EMBL/GenBank/DDBJ whole genome shotgun (WGS) entry which is preliminary data.</text>
</comment>
<feature type="domain" description="C2H2-type" evidence="9">
    <location>
        <begin position="278"/>
        <end position="305"/>
    </location>
</feature>
<dbReference type="Proteomes" id="UP001162483">
    <property type="component" value="Unassembled WGS sequence"/>
</dbReference>
<sequence length="452" mass="50975">MEEWEYLEGHKDLYKDVMMEDRPPLTSPDGSSNRNTPERCPSPLCSWDSTQEHHEISQEDHNTSDEYQEEDLNIVFLEADQDTEEADHKIKEEEVPVEISTDGQYRTVSTSPSPVLADPPDAEIKDEDPPAATLHSPAPPSTPSMCSGNSVNHSSPTPSNRVEGRFPCPDCGKSFNYRAKLLSHQITHTHEKAFSCDECGRRFAHKTSLLDHQKIHTGEKPYSCSYCGKSFIQKSKMTRHQRIHTGERPYTCAECGRCFAYRSNLIEHQRIHTGEMLYPCAECGKCFTHKTKVIAHQKVHSGEKPYSCSDCGKNFGHKFNLLEHQKTHTGEKPFECTLCGKFFARKSNLVEHQKVHTGEKPFPCLQCGQRFAHRSTLVKHQSTHKIAETSTEKALRHTQLGLQTLPSVDKQGPSEKSLQHKPLVLQPLVDKQDPPVCISFGGDRDTGGFLLS</sequence>
<feature type="domain" description="C2H2-type" evidence="9">
    <location>
        <begin position="166"/>
        <end position="193"/>
    </location>
</feature>
<evidence type="ECO:0000256" key="8">
    <source>
        <dbReference type="SAM" id="MobiDB-lite"/>
    </source>
</evidence>
<evidence type="ECO:0000256" key="5">
    <source>
        <dbReference type="ARBA" id="ARBA00022833"/>
    </source>
</evidence>
<evidence type="ECO:0000256" key="1">
    <source>
        <dbReference type="ARBA" id="ARBA00004123"/>
    </source>
</evidence>
<dbReference type="EMBL" id="CATNWA010014892">
    <property type="protein sequence ID" value="CAI9577132.1"/>
    <property type="molecule type" value="Genomic_DNA"/>
</dbReference>
<evidence type="ECO:0000313" key="10">
    <source>
        <dbReference type="EMBL" id="CAI9577132.1"/>
    </source>
</evidence>